<evidence type="ECO:0000313" key="4">
    <source>
        <dbReference type="Proteomes" id="UP000198599"/>
    </source>
</evidence>
<dbReference type="STRING" id="1005928.SAMN04487859_103157"/>
<accession>A0A1I4ZE34</accession>
<evidence type="ECO:0000313" key="3">
    <source>
        <dbReference type="EMBL" id="SFN48522.1"/>
    </source>
</evidence>
<name>A0A1I4ZE34_9RHOB</name>
<dbReference type="PANTHER" id="PTHR22754:SF32">
    <property type="entry name" value="DISCO-INTERACTING PROTEIN 2"/>
    <property type="match status" value="1"/>
</dbReference>
<feature type="domain" description="AMP-dependent synthetase/ligase" evidence="2">
    <location>
        <begin position="47"/>
        <end position="420"/>
    </location>
</feature>
<dbReference type="EMBL" id="FOVP01000003">
    <property type="protein sequence ID" value="SFN48522.1"/>
    <property type="molecule type" value="Genomic_DNA"/>
</dbReference>
<dbReference type="PANTHER" id="PTHR22754">
    <property type="entry name" value="DISCO-INTERACTING PROTEIN 2 DIP2 -RELATED"/>
    <property type="match status" value="1"/>
</dbReference>
<evidence type="ECO:0000256" key="1">
    <source>
        <dbReference type="ARBA" id="ARBA00006432"/>
    </source>
</evidence>
<dbReference type="OrthoDB" id="9803968at2"/>
<dbReference type="PROSITE" id="PS00455">
    <property type="entry name" value="AMP_BINDING"/>
    <property type="match status" value="1"/>
</dbReference>
<dbReference type="InterPro" id="IPR042099">
    <property type="entry name" value="ANL_N_sf"/>
</dbReference>
<dbReference type="GO" id="GO:0006633">
    <property type="term" value="P:fatty acid biosynthetic process"/>
    <property type="evidence" value="ECO:0007669"/>
    <property type="project" value="TreeGrafter"/>
</dbReference>
<gene>
    <name evidence="3" type="ORF">SAMN04487859_103157</name>
</gene>
<dbReference type="RefSeq" id="WP_092834435.1">
    <property type="nucleotide sequence ID" value="NZ_FOVP01000003.1"/>
</dbReference>
<dbReference type="InterPro" id="IPR045851">
    <property type="entry name" value="AMP-bd_C_sf"/>
</dbReference>
<dbReference type="Proteomes" id="UP000198599">
    <property type="component" value="Unassembled WGS sequence"/>
</dbReference>
<organism evidence="3 4">
    <name type="scientific">Roseovarius lutimaris</name>
    <dbReference type="NCBI Taxonomy" id="1005928"/>
    <lineage>
        <taxon>Bacteria</taxon>
        <taxon>Pseudomonadati</taxon>
        <taxon>Pseudomonadota</taxon>
        <taxon>Alphaproteobacteria</taxon>
        <taxon>Rhodobacterales</taxon>
        <taxon>Roseobacteraceae</taxon>
        <taxon>Roseovarius</taxon>
    </lineage>
</organism>
<dbReference type="GO" id="GO:0070566">
    <property type="term" value="F:adenylyltransferase activity"/>
    <property type="evidence" value="ECO:0007669"/>
    <property type="project" value="TreeGrafter"/>
</dbReference>
<dbReference type="InterPro" id="IPR000873">
    <property type="entry name" value="AMP-dep_synth/lig_dom"/>
</dbReference>
<dbReference type="GO" id="GO:0005886">
    <property type="term" value="C:plasma membrane"/>
    <property type="evidence" value="ECO:0007669"/>
    <property type="project" value="TreeGrafter"/>
</dbReference>
<proteinExistence type="inferred from homology"/>
<sequence length="584" mass="61878">MLTPSVTESGVPRRSGNFSSLTDALDYAATGNTGLNFYAADASLIAAVSYSELRDQAMTLAGRLAAVFPRLSRIGLIAETSQDFMVAFMACQYAGLVPAPLSLPAAFGGRDAYQGQVARTAETADLAVVMAPEDLVELLTGALAPLDIPVIALSGADLAGGSVTPVPHGAGDPAYIQFSSGSTSAPKGIYATQASVSANCHAIINEALMMDETDRCVSWLPLYHDMGLVGFFMVPLYSQTTVDYISPTSFARRPTTWLKLISENRGTIVYSPSFGYDLCARRYRGEPLDLSSLRVAGIGGDMVRDDAMMAFSNAFEASGFKQTALVPSYGLAETTLGVAFAPLGVGLRRDKVDTGRMQTSGRAVPASDLSKPGQVRTFVACGKPMASLDLRIVDETGKNLEDRKIGQIILRGPSVAAGYFRAEEDALTPLTDADGWLETGDLGYWLDGEVVITGRSKDLILWNGRNIWPQDIEWVAQQTGGKNISGAGAFEINETDGGTRIVLLAECWSRDEAVREQLLHDILAATRKTTGAPVSVELVGVRSLPMTSSGKLSRAGARARYLAGGYNTAPVEDSLAATAPVRGA</sequence>
<dbReference type="NCBIfam" id="NF006624">
    <property type="entry name" value="PRK09192.1"/>
    <property type="match status" value="1"/>
</dbReference>
<dbReference type="SUPFAM" id="SSF56801">
    <property type="entry name" value="Acetyl-CoA synthetase-like"/>
    <property type="match status" value="1"/>
</dbReference>
<dbReference type="InterPro" id="IPR020845">
    <property type="entry name" value="AMP-binding_CS"/>
</dbReference>
<dbReference type="Pfam" id="PF00501">
    <property type="entry name" value="AMP-binding"/>
    <property type="match status" value="1"/>
</dbReference>
<dbReference type="AlphaFoldDB" id="A0A1I4ZE34"/>
<dbReference type="Gene3D" id="3.30.300.30">
    <property type="match status" value="1"/>
</dbReference>
<keyword evidence="4" id="KW-1185">Reference proteome</keyword>
<evidence type="ECO:0000259" key="2">
    <source>
        <dbReference type="Pfam" id="PF00501"/>
    </source>
</evidence>
<reference evidence="4" key="1">
    <citation type="submission" date="2016-10" db="EMBL/GenBank/DDBJ databases">
        <authorList>
            <person name="Varghese N."/>
            <person name="Submissions S."/>
        </authorList>
    </citation>
    <scope>NUCLEOTIDE SEQUENCE [LARGE SCALE GENOMIC DNA]</scope>
    <source>
        <strain evidence="4">DSM 28463</strain>
    </source>
</reference>
<comment type="similarity">
    <text evidence="1">Belongs to the ATP-dependent AMP-binding enzyme family.</text>
</comment>
<dbReference type="Gene3D" id="3.40.50.12780">
    <property type="entry name" value="N-terminal domain of ligase-like"/>
    <property type="match status" value="1"/>
</dbReference>
<protein>
    <submittedName>
        <fullName evidence="3">Fatty-acyl-CoA synthase</fullName>
    </submittedName>
</protein>